<gene>
    <name evidence="2" type="ORF">H9747_00105</name>
</gene>
<feature type="transmembrane region" description="Helical" evidence="1">
    <location>
        <begin position="74"/>
        <end position="93"/>
    </location>
</feature>
<dbReference type="InterPro" id="IPR021215">
    <property type="entry name" value="DUF2752"/>
</dbReference>
<reference evidence="2" key="1">
    <citation type="journal article" date="2021" name="PeerJ">
        <title>Extensive microbial diversity within the chicken gut microbiome revealed by metagenomics and culture.</title>
        <authorList>
            <person name="Gilroy R."/>
            <person name="Ravi A."/>
            <person name="Getino M."/>
            <person name="Pursley I."/>
            <person name="Horton D.L."/>
            <person name="Alikhan N.F."/>
            <person name="Baker D."/>
            <person name="Gharbi K."/>
            <person name="Hall N."/>
            <person name="Watson M."/>
            <person name="Adriaenssens E.M."/>
            <person name="Foster-Nyarko E."/>
            <person name="Jarju S."/>
            <person name="Secka A."/>
            <person name="Antonio M."/>
            <person name="Oren A."/>
            <person name="Chaudhuri R.R."/>
            <person name="La Ragione R."/>
            <person name="Hildebrand F."/>
            <person name="Pallen M.J."/>
        </authorList>
    </citation>
    <scope>NUCLEOTIDE SEQUENCE</scope>
    <source>
        <strain evidence="2">CHK195-9823</strain>
    </source>
</reference>
<protein>
    <submittedName>
        <fullName evidence="2">DUF2752 domain-containing protein</fullName>
    </submittedName>
</protein>
<proteinExistence type="predicted"/>
<evidence type="ECO:0000313" key="2">
    <source>
        <dbReference type="EMBL" id="HIV37397.1"/>
    </source>
</evidence>
<organism evidence="2 3">
    <name type="scientific">Candidatus Blautia stercorigallinarum</name>
    <dbReference type="NCBI Taxonomy" id="2838501"/>
    <lineage>
        <taxon>Bacteria</taxon>
        <taxon>Bacillati</taxon>
        <taxon>Bacillota</taxon>
        <taxon>Clostridia</taxon>
        <taxon>Lachnospirales</taxon>
        <taxon>Lachnospiraceae</taxon>
        <taxon>Blautia</taxon>
    </lineage>
</organism>
<comment type="caution">
    <text evidence="2">The sequence shown here is derived from an EMBL/GenBank/DDBJ whole genome shotgun (WGS) entry which is preliminary data.</text>
</comment>
<dbReference type="Pfam" id="PF10825">
    <property type="entry name" value="DUF2752"/>
    <property type="match status" value="1"/>
</dbReference>
<dbReference type="Proteomes" id="UP000886814">
    <property type="component" value="Unassembled WGS sequence"/>
</dbReference>
<dbReference type="AlphaFoldDB" id="A0A9D1TEI2"/>
<reference evidence="2" key="2">
    <citation type="submission" date="2021-04" db="EMBL/GenBank/DDBJ databases">
        <authorList>
            <person name="Gilroy R."/>
        </authorList>
    </citation>
    <scope>NUCLEOTIDE SEQUENCE</scope>
    <source>
        <strain evidence="2">CHK195-9823</strain>
    </source>
</reference>
<feature type="transmembrane region" description="Helical" evidence="1">
    <location>
        <begin position="12"/>
        <end position="30"/>
    </location>
</feature>
<keyword evidence="1" id="KW-0812">Transmembrane</keyword>
<sequence length="141" mass="15913">MSQKRNRKQEKEIYICGLILLGILLFWLAAERLLGLEFSLPPCVFHSLTGLYCPGCGGTRACRLLLSGHIFQSFLYHPGVLLAAALYVWFMVSHTIEFVSKGRLKIGLSYTDKFLYLEVAVIILQCLAKNMMKILWGTGIL</sequence>
<evidence type="ECO:0000313" key="3">
    <source>
        <dbReference type="Proteomes" id="UP000886814"/>
    </source>
</evidence>
<accession>A0A9D1TEI2</accession>
<evidence type="ECO:0000256" key="1">
    <source>
        <dbReference type="SAM" id="Phobius"/>
    </source>
</evidence>
<feature type="transmembrane region" description="Helical" evidence="1">
    <location>
        <begin position="114"/>
        <end position="136"/>
    </location>
</feature>
<name>A0A9D1TEI2_9FIRM</name>
<keyword evidence="1" id="KW-0472">Membrane</keyword>
<keyword evidence="1" id="KW-1133">Transmembrane helix</keyword>
<dbReference type="EMBL" id="DXIQ01000002">
    <property type="protein sequence ID" value="HIV37397.1"/>
    <property type="molecule type" value="Genomic_DNA"/>
</dbReference>